<comment type="caution">
    <text evidence="5">The sequence shown here is derived from an EMBL/GenBank/DDBJ whole genome shotgun (WGS) entry which is preliminary data.</text>
</comment>
<evidence type="ECO:0000256" key="3">
    <source>
        <dbReference type="SAM" id="MobiDB-lite"/>
    </source>
</evidence>
<gene>
    <name evidence="5" type="ORF">ISN45_At03g020060</name>
</gene>
<protein>
    <submittedName>
        <fullName evidence="5">Cyclin-dependent kinase inhibitor</fullName>
    </submittedName>
</protein>
<dbReference type="PIRSF" id="PIRSF017811">
    <property type="entry name" value="CDK_inhib_pln"/>
    <property type="match status" value="1"/>
</dbReference>
<accession>A0A8T2ER79</accession>
<feature type="compositionally biased region" description="Low complexity" evidence="3">
    <location>
        <begin position="154"/>
        <end position="169"/>
    </location>
</feature>
<dbReference type="AlphaFoldDB" id="A0A8T2ER79"/>
<reference evidence="5 6" key="1">
    <citation type="submission" date="2020-12" db="EMBL/GenBank/DDBJ databases">
        <title>Concerted genomic and epigenomic changes stabilize Arabidopsis allopolyploids.</title>
        <authorList>
            <person name="Chen Z."/>
        </authorList>
    </citation>
    <scope>NUCLEOTIDE SEQUENCE [LARGE SCALE GENOMIC DNA]</scope>
    <source>
        <strain evidence="5">Allo738</strain>
        <tissue evidence="5">Leaf</tissue>
    </source>
</reference>
<dbReference type="EMBL" id="JAEFBK010000003">
    <property type="protein sequence ID" value="KAG7625792.1"/>
    <property type="molecule type" value="Genomic_DNA"/>
</dbReference>
<evidence type="ECO:0000259" key="4">
    <source>
        <dbReference type="Pfam" id="PF02234"/>
    </source>
</evidence>
<feature type="region of interest" description="Disordered" evidence="3">
    <location>
        <begin position="151"/>
        <end position="181"/>
    </location>
</feature>
<dbReference type="InterPro" id="IPR003175">
    <property type="entry name" value="CDI_dom"/>
</dbReference>
<keyword evidence="2" id="KW-0131">Cell cycle</keyword>
<feature type="region of interest" description="Disordered" evidence="3">
    <location>
        <begin position="1"/>
        <end position="33"/>
    </location>
</feature>
<sequence>MSERKRELAEEASSTSFSPLKKTKLNDSSDSSPDSHDVIVFAVSSSSVASSAALASDECSVTIGGEESDQSSSISSGCFTSESKEIAKNSSSFGVDLEDHQIETETETSTFITSNFRFIIFLFPPPQIRRSIDFILLGDFFSVFYGRKETSPVSEGLGETTTEMESSSATKRKQPGVRKTPTAAEIEDLFSELESQDDKKKQFIEKYNFDIVNDEPLEGRYKWDRL</sequence>
<dbReference type="GO" id="GO:0051726">
    <property type="term" value="P:regulation of cell cycle"/>
    <property type="evidence" value="ECO:0007669"/>
    <property type="project" value="InterPro"/>
</dbReference>
<proteinExistence type="predicted"/>
<dbReference type="Pfam" id="PF02234">
    <property type="entry name" value="CDI"/>
    <property type="match status" value="1"/>
</dbReference>
<evidence type="ECO:0000313" key="6">
    <source>
        <dbReference type="Proteomes" id="UP000694240"/>
    </source>
</evidence>
<keyword evidence="6" id="KW-1185">Reference proteome</keyword>
<evidence type="ECO:0000313" key="5">
    <source>
        <dbReference type="EMBL" id="KAG7625792.1"/>
    </source>
</evidence>
<dbReference type="PANTHER" id="PTHR46776">
    <property type="entry name" value="CYCLIN-DEPENDENT KINASE INHIBITOR 4-RELATED"/>
    <property type="match status" value="1"/>
</dbReference>
<name>A0A8T2ER79_9BRAS</name>
<comment type="subcellular location">
    <subcellularLocation>
        <location evidence="1">Nucleus</location>
        <location evidence="1">Nucleoplasm</location>
    </subcellularLocation>
</comment>
<evidence type="ECO:0000256" key="2">
    <source>
        <dbReference type="ARBA" id="ARBA00023306"/>
    </source>
</evidence>
<dbReference type="GO" id="GO:0005654">
    <property type="term" value="C:nucleoplasm"/>
    <property type="evidence" value="ECO:0007669"/>
    <property type="project" value="UniProtKB-SubCell"/>
</dbReference>
<dbReference type="InterPro" id="IPR044275">
    <property type="entry name" value="KRP"/>
</dbReference>
<evidence type="ECO:0000256" key="1">
    <source>
        <dbReference type="ARBA" id="ARBA00004642"/>
    </source>
</evidence>
<organism evidence="5 6">
    <name type="scientific">Arabidopsis thaliana x Arabidopsis arenosa</name>
    <dbReference type="NCBI Taxonomy" id="1240361"/>
    <lineage>
        <taxon>Eukaryota</taxon>
        <taxon>Viridiplantae</taxon>
        <taxon>Streptophyta</taxon>
        <taxon>Embryophyta</taxon>
        <taxon>Tracheophyta</taxon>
        <taxon>Spermatophyta</taxon>
        <taxon>Magnoliopsida</taxon>
        <taxon>eudicotyledons</taxon>
        <taxon>Gunneridae</taxon>
        <taxon>Pentapetalae</taxon>
        <taxon>rosids</taxon>
        <taxon>malvids</taxon>
        <taxon>Brassicales</taxon>
        <taxon>Brassicaceae</taxon>
        <taxon>Camelineae</taxon>
        <taxon>Arabidopsis</taxon>
    </lineage>
</organism>
<feature type="domain" description="Cyclin-dependent kinase inhibitor" evidence="4">
    <location>
        <begin position="180"/>
        <end position="226"/>
    </location>
</feature>
<dbReference type="Proteomes" id="UP000694240">
    <property type="component" value="Chromosome 3"/>
</dbReference>
<dbReference type="GO" id="GO:0004861">
    <property type="term" value="F:cyclin-dependent protein serine/threonine kinase inhibitor activity"/>
    <property type="evidence" value="ECO:0007669"/>
    <property type="project" value="InterPro"/>
</dbReference>